<reference evidence="4 5" key="1">
    <citation type="journal article" date="2020" name="G3 (Bethesda)">
        <title>Improved Reference Genome for Cyclotella cryptica CCMP332, a Model for Cell Wall Morphogenesis, Salinity Adaptation, and Lipid Production in Diatoms (Bacillariophyta).</title>
        <authorList>
            <person name="Roberts W.R."/>
            <person name="Downey K.M."/>
            <person name="Ruck E.C."/>
            <person name="Traller J.C."/>
            <person name="Alverson A.J."/>
        </authorList>
    </citation>
    <scope>NUCLEOTIDE SEQUENCE [LARGE SCALE GENOMIC DNA]</scope>
    <source>
        <strain evidence="4 5">CCMP332</strain>
    </source>
</reference>
<keyword evidence="2" id="KW-0677">Repeat</keyword>
<feature type="chain" id="PRO_5044743554" description="L domain-like protein" evidence="3">
    <location>
        <begin position="18"/>
        <end position="384"/>
    </location>
</feature>
<keyword evidence="5" id="KW-1185">Reference proteome</keyword>
<keyword evidence="3" id="KW-0732">Signal</keyword>
<dbReference type="SUPFAM" id="SSF52058">
    <property type="entry name" value="L domain-like"/>
    <property type="match status" value="1"/>
</dbReference>
<sequence length="384" mass="42916">MKALLFITALLYQQISANESNPPPMAQLLLRHIRSSDLASWKLLADVLDTAWLDENDAVDAGGEGRYNPARRKALHWLSGDEYALGLSRDVEEKNDADVNVDEDTKHIQLLQRYALATIYFATSAGTGGWNRCSPLVGERNADTETPCESDENRHLSPSNHLEWEGINGKKRLVTWLDFNGRNLSNCDLSNNGDNHDGADYAVLPLELTLLSPSLELMWLHSNPLCGSLPSYIGEFTNLQSLSLYSTNMGGTLPPSLYELDKLASLRLYKSNFGGQISGDIKRLQNLKWMWIHENQFTGPLPGELRELNGLEGITLHGNRFHDGDNSSALCHLLKNNLKYLWTDCEKGSVWKKGEEWMVMEGERACECCTRCFPKETGAAVATD</sequence>
<dbReference type="AlphaFoldDB" id="A0ABD3Q4B0"/>
<accession>A0ABD3Q4B0</accession>
<dbReference type="PANTHER" id="PTHR48056:SF34">
    <property type="entry name" value="LRR RECEPTOR-LIKE SERINE_THREONINE-PROTEIN KINASE ERL1"/>
    <property type="match status" value="1"/>
</dbReference>
<comment type="caution">
    <text evidence="4">The sequence shown here is derived from an EMBL/GenBank/DDBJ whole genome shotgun (WGS) entry which is preliminary data.</text>
</comment>
<evidence type="ECO:0000313" key="5">
    <source>
        <dbReference type="Proteomes" id="UP001516023"/>
    </source>
</evidence>
<evidence type="ECO:0000256" key="1">
    <source>
        <dbReference type="ARBA" id="ARBA00022614"/>
    </source>
</evidence>
<dbReference type="Gene3D" id="3.80.10.10">
    <property type="entry name" value="Ribonuclease Inhibitor"/>
    <property type="match status" value="1"/>
</dbReference>
<evidence type="ECO:0008006" key="6">
    <source>
        <dbReference type="Google" id="ProtNLM"/>
    </source>
</evidence>
<protein>
    <recommendedName>
        <fullName evidence="6">L domain-like protein</fullName>
    </recommendedName>
</protein>
<dbReference type="FunFam" id="3.80.10.10:FF:000041">
    <property type="entry name" value="LRR receptor-like serine/threonine-protein kinase ERECTA"/>
    <property type="match status" value="1"/>
</dbReference>
<name>A0ABD3Q4B0_9STRA</name>
<gene>
    <name evidence="4" type="ORF">HJC23_013964</name>
</gene>
<dbReference type="Proteomes" id="UP001516023">
    <property type="component" value="Unassembled WGS sequence"/>
</dbReference>
<dbReference type="InterPro" id="IPR032675">
    <property type="entry name" value="LRR_dom_sf"/>
</dbReference>
<evidence type="ECO:0000256" key="3">
    <source>
        <dbReference type="SAM" id="SignalP"/>
    </source>
</evidence>
<evidence type="ECO:0000313" key="4">
    <source>
        <dbReference type="EMBL" id="KAL3794491.1"/>
    </source>
</evidence>
<dbReference type="PANTHER" id="PTHR48056">
    <property type="entry name" value="LRR RECEPTOR-LIKE SERINE/THREONINE-PROTEIN KINASE-RELATED"/>
    <property type="match status" value="1"/>
</dbReference>
<feature type="signal peptide" evidence="3">
    <location>
        <begin position="1"/>
        <end position="17"/>
    </location>
</feature>
<keyword evidence="1" id="KW-0433">Leucine-rich repeat</keyword>
<organism evidence="4 5">
    <name type="scientific">Cyclotella cryptica</name>
    <dbReference type="NCBI Taxonomy" id="29204"/>
    <lineage>
        <taxon>Eukaryota</taxon>
        <taxon>Sar</taxon>
        <taxon>Stramenopiles</taxon>
        <taxon>Ochrophyta</taxon>
        <taxon>Bacillariophyta</taxon>
        <taxon>Coscinodiscophyceae</taxon>
        <taxon>Thalassiosirophycidae</taxon>
        <taxon>Stephanodiscales</taxon>
        <taxon>Stephanodiscaceae</taxon>
        <taxon>Cyclotella</taxon>
    </lineage>
</organism>
<dbReference type="EMBL" id="JABMIG020000080">
    <property type="protein sequence ID" value="KAL3794491.1"/>
    <property type="molecule type" value="Genomic_DNA"/>
</dbReference>
<dbReference type="InterPro" id="IPR050647">
    <property type="entry name" value="Plant_LRR-RLKs"/>
</dbReference>
<evidence type="ECO:0000256" key="2">
    <source>
        <dbReference type="ARBA" id="ARBA00022737"/>
    </source>
</evidence>
<proteinExistence type="predicted"/>